<proteinExistence type="predicted"/>
<sequence length="144" mass="16130">MSAAMNTPGRNSRLVLEFRAGDKMLVNGAALQFQTRASVVLSNRVRFLFGKQILAPNDANTPARRLYFAIQAAYICDDAERPQFLELARGLAADYAEASTSPTVKRLIERATEELEEGKCWEAMRRVRELFPHDDAMLSAPPQE</sequence>
<dbReference type="Pfam" id="PF07378">
    <property type="entry name" value="FlbT"/>
    <property type="match status" value="1"/>
</dbReference>
<dbReference type="STRING" id="1123062.SAMN02745775_10185"/>
<evidence type="ECO:0000313" key="5">
    <source>
        <dbReference type="Proteomes" id="UP000199473"/>
    </source>
</evidence>
<evidence type="ECO:0000256" key="2">
    <source>
        <dbReference type="ARBA" id="ARBA00022795"/>
    </source>
</evidence>
<protein>
    <submittedName>
        <fullName evidence="4">Flagellar protein FlbT</fullName>
    </submittedName>
</protein>
<dbReference type="GO" id="GO:0006402">
    <property type="term" value="P:mRNA catabolic process"/>
    <property type="evidence" value="ECO:0007669"/>
    <property type="project" value="InterPro"/>
</dbReference>
<dbReference type="GO" id="GO:1902209">
    <property type="term" value="P:negative regulation of bacterial-type flagellum assembly"/>
    <property type="evidence" value="ECO:0007669"/>
    <property type="project" value="InterPro"/>
</dbReference>
<keyword evidence="1" id="KW-0678">Repressor</keyword>
<dbReference type="OrthoDB" id="8561314at2"/>
<evidence type="ECO:0000256" key="3">
    <source>
        <dbReference type="ARBA" id="ARBA00022884"/>
    </source>
</evidence>
<evidence type="ECO:0000256" key="1">
    <source>
        <dbReference type="ARBA" id="ARBA00022491"/>
    </source>
</evidence>
<keyword evidence="4" id="KW-0966">Cell projection</keyword>
<keyword evidence="4" id="KW-0282">Flagellum</keyword>
<dbReference type="RefSeq" id="WP_139225916.1">
    <property type="nucleotide sequence ID" value="NZ_FOSQ01000001.1"/>
</dbReference>
<keyword evidence="5" id="KW-1185">Reference proteome</keyword>
<dbReference type="GO" id="GO:0044781">
    <property type="term" value="P:bacterial-type flagellum organization"/>
    <property type="evidence" value="ECO:0007669"/>
    <property type="project" value="UniProtKB-KW"/>
</dbReference>
<keyword evidence="4" id="KW-0969">Cilium</keyword>
<reference evidence="4 5" key="1">
    <citation type="submission" date="2016-10" db="EMBL/GenBank/DDBJ databases">
        <authorList>
            <person name="de Groot N.N."/>
        </authorList>
    </citation>
    <scope>NUCLEOTIDE SEQUENCE [LARGE SCALE GENOMIC DNA]</scope>
    <source>
        <strain evidence="4 5">DSM 19981</strain>
    </source>
</reference>
<keyword evidence="2" id="KW-1005">Bacterial flagellum biogenesis</keyword>
<dbReference type="InterPro" id="IPR009967">
    <property type="entry name" value="Flagellum_FlbT"/>
</dbReference>
<gene>
    <name evidence="4" type="ORF">SAMN02745775_10185</name>
</gene>
<evidence type="ECO:0000313" key="4">
    <source>
        <dbReference type="EMBL" id="SFK15996.1"/>
    </source>
</evidence>
<accession>A0A1I3XAM0</accession>
<organism evidence="4 5">
    <name type="scientific">Falsiroseomonas stagni DSM 19981</name>
    <dbReference type="NCBI Taxonomy" id="1123062"/>
    <lineage>
        <taxon>Bacteria</taxon>
        <taxon>Pseudomonadati</taxon>
        <taxon>Pseudomonadota</taxon>
        <taxon>Alphaproteobacteria</taxon>
        <taxon>Acetobacterales</taxon>
        <taxon>Roseomonadaceae</taxon>
        <taxon>Falsiroseomonas</taxon>
    </lineage>
</organism>
<dbReference type="GO" id="GO:0048027">
    <property type="term" value="F:mRNA 5'-UTR binding"/>
    <property type="evidence" value="ECO:0007669"/>
    <property type="project" value="InterPro"/>
</dbReference>
<dbReference type="EMBL" id="FOSQ01000001">
    <property type="protein sequence ID" value="SFK15996.1"/>
    <property type="molecule type" value="Genomic_DNA"/>
</dbReference>
<name>A0A1I3XAM0_9PROT</name>
<dbReference type="Proteomes" id="UP000199473">
    <property type="component" value="Unassembled WGS sequence"/>
</dbReference>
<dbReference type="AlphaFoldDB" id="A0A1I3XAM0"/>
<keyword evidence="3" id="KW-0694">RNA-binding</keyword>